<evidence type="ECO:0000256" key="8">
    <source>
        <dbReference type="SAM" id="Coils"/>
    </source>
</evidence>
<reference evidence="10 11" key="1">
    <citation type="submission" date="2020-05" db="EMBL/GenBank/DDBJ databases">
        <title>Distinct polysaccharide utilization as determinants for interspecies competition between intestinal Prevotella spp.</title>
        <authorList>
            <person name="Galvez E.J.C."/>
            <person name="Iljazovic A."/>
            <person name="Strowig T."/>
        </authorList>
    </citation>
    <scope>NUCLEOTIDE SEQUENCE [LARGE SCALE GENOMIC DNA]</scope>
    <source>
        <strain evidence="10 11">PMUR</strain>
    </source>
</reference>
<sequence length="447" mass="49969">MRKIFISITALAAIYAAAQTTTQKRWTLKECITHAIENNITIKQKDNSRRMQEIQLSTDRNSRLPGVDASIGQNISFGRGLTSQNTYTNTNTSSTSFNIGASLPLFTGMRIHNSIQLDRLNLEAATADLEKAKNDISVQVTEAYVQILYATEITATAHRQTEIDSMQAERIRIMFENGKASESQLSQQKAAMAQSTLTATQAENNLKMAVLTLSQLLELPSPEGFAVEPPDTDNTPGTADIRKNTLPSPDMIYAEATAIKPEIRAETLRLKASDNRIRIARAALYPQLSLNGGTGTNYYTTSGHETDAFGKQIKNNFSQYIGLSLNIPIFNRFATRNSIRAAKIERENQILLLTNTQKNLYKEIQQAYYNTIAAESKYNSSMTAEKSSLDAFTLTKAKYENGKAGITEFNEAKNNWLKAQSDMIQAKYEYMYQKSLIEFYRGKNISF</sequence>
<keyword evidence="8" id="KW-0175">Coiled coil</keyword>
<keyword evidence="6" id="KW-0472">Membrane</keyword>
<organism evidence="10 11">
    <name type="scientific">Xylanibacter muris</name>
    <dbReference type="NCBI Taxonomy" id="2736290"/>
    <lineage>
        <taxon>Bacteria</taxon>
        <taxon>Pseudomonadati</taxon>
        <taxon>Bacteroidota</taxon>
        <taxon>Bacteroidia</taxon>
        <taxon>Bacteroidales</taxon>
        <taxon>Prevotellaceae</taxon>
        <taxon>Xylanibacter</taxon>
    </lineage>
</organism>
<comment type="caution">
    <text evidence="10">The sequence shown here is derived from an EMBL/GenBank/DDBJ whole genome shotgun (WGS) entry which is preliminary data.</text>
</comment>
<dbReference type="Pfam" id="PF02321">
    <property type="entry name" value="OEP"/>
    <property type="match status" value="2"/>
</dbReference>
<feature type="region of interest" description="Disordered" evidence="9">
    <location>
        <begin position="226"/>
        <end position="245"/>
    </location>
</feature>
<dbReference type="Proteomes" id="UP000714420">
    <property type="component" value="Unassembled WGS sequence"/>
</dbReference>
<dbReference type="SUPFAM" id="SSF56954">
    <property type="entry name" value="Outer membrane efflux proteins (OEP)"/>
    <property type="match status" value="1"/>
</dbReference>
<dbReference type="InterPro" id="IPR051906">
    <property type="entry name" value="TolC-like"/>
</dbReference>
<evidence type="ECO:0000313" key="10">
    <source>
        <dbReference type="EMBL" id="NPD91920.1"/>
    </source>
</evidence>
<name>A0ABX2AME3_9BACT</name>
<dbReference type="Gene3D" id="1.20.1600.10">
    <property type="entry name" value="Outer membrane efflux proteins (OEP)"/>
    <property type="match status" value="1"/>
</dbReference>
<evidence type="ECO:0000256" key="1">
    <source>
        <dbReference type="ARBA" id="ARBA00004442"/>
    </source>
</evidence>
<keyword evidence="5" id="KW-0812">Transmembrane</keyword>
<keyword evidence="7" id="KW-0998">Cell outer membrane</keyword>
<keyword evidence="4" id="KW-1134">Transmembrane beta strand</keyword>
<accession>A0ABX2AME3</accession>
<comment type="similarity">
    <text evidence="2">Belongs to the outer membrane factor (OMF) (TC 1.B.17) family.</text>
</comment>
<dbReference type="InterPro" id="IPR003423">
    <property type="entry name" value="OMP_efflux"/>
</dbReference>
<dbReference type="RefSeq" id="WP_172275262.1">
    <property type="nucleotide sequence ID" value="NZ_CASGMU010000003.1"/>
</dbReference>
<keyword evidence="3" id="KW-0813">Transport</keyword>
<evidence type="ECO:0000256" key="6">
    <source>
        <dbReference type="ARBA" id="ARBA00023136"/>
    </source>
</evidence>
<keyword evidence="11" id="KW-1185">Reference proteome</keyword>
<evidence type="ECO:0000256" key="5">
    <source>
        <dbReference type="ARBA" id="ARBA00022692"/>
    </source>
</evidence>
<evidence type="ECO:0000256" key="7">
    <source>
        <dbReference type="ARBA" id="ARBA00023237"/>
    </source>
</evidence>
<protein>
    <submittedName>
        <fullName evidence="10">TolC family protein</fullName>
    </submittedName>
</protein>
<evidence type="ECO:0000256" key="9">
    <source>
        <dbReference type="SAM" id="MobiDB-lite"/>
    </source>
</evidence>
<feature type="coiled-coil region" evidence="8">
    <location>
        <begin position="115"/>
        <end position="142"/>
    </location>
</feature>
<evidence type="ECO:0000313" key="11">
    <source>
        <dbReference type="Proteomes" id="UP000714420"/>
    </source>
</evidence>
<evidence type="ECO:0000256" key="4">
    <source>
        <dbReference type="ARBA" id="ARBA00022452"/>
    </source>
</evidence>
<gene>
    <name evidence="10" type="ORF">HPS56_06060</name>
</gene>
<proteinExistence type="inferred from homology"/>
<dbReference type="PANTHER" id="PTHR30026:SF20">
    <property type="entry name" value="OUTER MEMBRANE PROTEIN TOLC"/>
    <property type="match status" value="1"/>
</dbReference>
<comment type="subcellular location">
    <subcellularLocation>
        <location evidence="1">Cell outer membrane</location>
    </subcellularLocation>
</comment>
<dbReference type="PANTHER" id="PTHR30026">
    <property type="entry name" value="OUTER MEMBRANE PROTEIN TOLC"/>
    <property type="match status" value="1"/>
</dbReference>
<evidence type="ECO:0000256" key="3">
    <source>
        <dbReference type="ARBA" id="ARBA00022448"/>
    </source>
</evidence>
<evidence type="ECO:0000256" key="2">
    <source>
        <dbReference type="ARBA" id="ARBA00007613"/>
    </source>
</evidence>
<dbReference type="EMBL" id="JABKKF010000004">
    <property type="protein sequence ID" value="NPD91920.1"/>
    <property type="molecule type" value="Genomic_DNA"/>
</dbReference>